<dbReference type="AlphaFoldDB" id="A0AAX4PCA0"/>
<evidence type="ECO:0000313" key="4">
    <source>
        <dbReference type="EMBL" id="WZN63632.1"/>
    </source>
</evidence>
<dbReference type="Gene3D" id="2.160.20.10">
    <property type="entry name" value="Single-stranded right-handed beta-helix, Pectin lyase-like"/>
    <property type="match status" value="1"/>
</dbReference>
<feature type="transmembrane region" description="Helical" evidence="2">
    <location>
        <begin position="896"/>
        <end position="913"/>
    </location>
</feature>
<keyword evidence="3" id="KW-0732">Signal</keyword>
<evidence type="ECO:0000313" key="5">
    <source>
        <dbReference type="Proteomes" id="UP001472866"/>
    </source>
</evidence>
<protein>
    <submittedName>
        <fullName evidence="4">Beta_helix domain-containing protein</fullName>
    </submittedName>
</protein>
<feature type="transmembrane region" description="Helical" evidence="2">
    <location>
        <begin position="854"/>
        <end position="875"/>
    </location>
</feature>
<sequence length="1216" mass="125073">MASSRPLGLTAIALVVVFFFLVNTDTTFVNCQESTLQEQSQDGASHNERYVSASRGSSDGEGCGSWSDPCGTLAAAAAAASSSRSSLSIILLPGAHDLTTAVEFVNATVSISGPGGWPSTQLVCTQGSHRGLAFLAGSSAQLSGLEVTGCSSGRGAGILVEASNITLSGVRLSNNTAMGAGSVGGGLALLDGSVATASDCEVEGNFAAKYGAGAYVHGSLLEVTGGRVKANRLTGAGRGAGVAAFAGSTVRLAGDASVEHNEGYFGGGVMAQASHLFMEGGSSVQNNAAMYGGGLVLVAASGSVSGAELRGNEAAHFGGAALLESSVLRFRGGACSGNSATLGGCYYCSNSTIEVEGSALDYNVAGGSGGVGAYVDCDPTAAQPCSSSLEIRGSSLRNNTAAEEGGALALRSVAVSLVQTELSGGGAARGGALACSGESSVSLRGSVASSNAAEEEGGAAFVGDGCVLTATGTEISGNDARMRGGGAFVSGGGSLEADRASFRGNAAREGGAIFASGGAAFVAARDSNFTRNDAEESGGGVSVRGSPFEAQGSAFARNKANRGAAIAVVSDLAAHPVLLSGLRFEENIATDGSSAWWSRAASPLVDLECRGCDHAAASGLSNASHVATEAVALGFLVPPPAAIHSNEAVPSFSAGLLDAYGQVARTSGGHLCRLSATATPAHEEGGLLISSEGQAETREGRAAFRGLRVEGAILSDHDLELRCFPAPSSAGLAVTWRVRISGCRPGQEPSQDRRSCVPCKVNWYNFDGASCRPCPEGGVCPGGARLLAKPGWWRSLNDSGALYRCPKSRSCKEGEAFGEDSCEVGHRGPACALCLESYHEWGNTCRRCSMVSTYLIPLLALAALAALVFLVAVVLSSSNSAGNQAANSDSMVRVNILLSYCQVVGRINHYGFAWTPRVTLALGIFDYTNVAAKLTSPRCVESGTDFYDTYLMTAVIPLGVLVAYAAYYAASRARGRRKIVDLRSHCCRSVLWILTLVYVGVASVCLEVFGTTRVEGVTMLTADYGIVVREPGGGVSPRHKAMVALGAALLLLYPVGIPLLSYFLLRFCRRNPEYRGAVAFLTCGYRERHHYWEVLEMSRNLFVSVVPTLFPQNTALQVASAQCALVCFLVALPLCRPYKANADLLLQCAQLLTVWILISSGSLIEHGDLGAETRESVETLSLVVLISTLLLLAAECLAAMVVERARVRPAPAVPSS</sequence>
<keyword evidence="2" id="KW-0812">Transmembrane</keyword>
<dbReference type="InterPro" id="IPR012334">
    <property type="entry name" value="Pectin_lyas_fold"/>
</dbReference>
<evidence type="ECO:0000256" key="3">
    <source>
        <dbReference type="SAM" id="SignalP"/>
    </source>
</evidence>
<accession>A0AAX4PCA0</accession>
<feature type="signal peptide" evidence="3">
    <location>
        <begin position="1"/>
        <end position="24"/>
    </location>
</feature>
<feature type="transmembrane region" description="Helical" evidence="2">
    <location>
        <begin position="950"/>
        <end position="970"/>
    </location>
</feature>
<dbReference type="Proteomes" id="UP001472866">
    <property type="component" value="Chromosome 08"/>
</dbReference>
<dbReference type="EMBL" id="CP151508">
    <property type="protein sequence ID" value="WZN63632.1"/>
    <property type="molecule type" value="Genomic_DNA"/>
</dbReference>
<feature type="compositionally biased region" description="Polar residues" evidence="1">
    <location>
        <begin position="35"/>
        <end position="44"/>
    </location>
</feature>
<feature type="transmembrane region" description="Helical" evidence="2">
    <location>
        <begin position="1179"/>
        <end position="1202"/>
    </location>
</feature>
<name>A0AAX4PCA0_9CHLO</name>
<evidence type="ECO:0000256" key="2">
    <source>
        <dbReference type="SAM" id="Phobius"/>
    </source>
</evidence>
<keyword evidence="2" id="KW-1133">Transmembrane helix</keyword>
<feature type="transmembrane region" description="Helical" evidence="2">
    <location>
        <begin position="1041"/>
        <end position="1065"/>
    </location>
</feature>
<dbReference type="PANTHER" id="PTHR11319">
    <property type="entry name" value="G PROTEIN-COUPLED RECEPTOR-RELATED"/>
    <property type="match status" value="1"/>
</dbReference>
<keyword evidence="5" id="KW-1185">Reference proteome</keyword>
<feature type="chain" id="PRO_5043993895" evidence="3">
    <location>
        <begin position="25"/>
        <end position="1216"/>
    </location>
</feature>
<dbReference type="InterPro" id="IPR011050">
    <property type="entry name" value="Pectin_lyase_fold/virulence"/>
</dbReference>
<proteinExistence type="predicted"/>
<evidence type="ECO:0000256" key="1">
    <source>
        <dbReference type="SAM" id="MobiDB-lite"/>
    </source>
</evidence>
<dbReference type="PANTHER" id="PTHR11319:SF35">
    <property type="entry name" value="OUTER MEMBRANE PROTEIN PMPC-RELATED"/>
    <property type="match status" value="1"/>
</dbReference>
<reference evidence="4 5" key="1">
    <citation type="submission" date="2024-03" db="EMBL/GenBank/DDBJ databases">
        <title>Complete genome sequence of the green alga Chloropicon roscoffensis RCC1871.</title>
        <authorList>
            <person name="Lemieux C."/>
            <person name="Pombert J.-F."/>
            <person name="Otis C."/>
            <person name="Turmel M."/>
        </authorList>
    </citation>
    <scope>NUCLEOTIDE SEQUENCE [LARGE SCALE GENOMIC DNA]</scope>
    <source>
        <strain evidence="4 5">RCC1871</strain>
    </source>
</reference>
<keyword evidence="2" id="KW-0472">Membrane</keyword>
<feature type="region of interest" description="Disordered" evidence="1">
    <location>
        <begin position="35"/>
        <end position="62"/>
    </location>
</feature>
<gene>
    <name evidence="4" type="ORF">HKI87_08g51810</name>
</gene>
<organism evidence="4 5">
    <name type="scientific">Chloropicon roscoffensis</name>
    <dbReference type="NCBI Taxonomy" id="1461544"/>
    <lineage>
        <taxon>Eukaryota</taxon>
        <taxon>Viridiplantae</taxon>
        <taxon>Chlorophyta</taxon>
        <taxon>Chloropicophyceae</taxon>
        <taxon>Chloropicales</taxon>
        <taxon>Chloropicaceae</taxon>
        <taxon>Chloropicon</taxon>
    </lineage>
</organism>
<dbReference type="SUPFAM" id="SSF51126">
    <property type="entry name" value="Pectin lyase-like"/>
    <property type="match status" value="2"/>
</dbReference>
<feature type="transmembrane region" description="Helical" evidence="2">
    <location>
        <begin position="990"/>
        <end position="1010"/>
    </location>
</feature>